<keyword evidence="3" id="KW-1003">Cell membrane</keyword>
<dbReference type="Pfam" id="PF00892">
    <property type="entry name" value="EamA"/>
    <property type="match status" value="2"/>
</dbReference>
<accession>A0A0U1NTD2</accession>
<dbReference type="PANTHER" id="PTHR32322:SF18">
    <property type="entry name" value="S-ADENOSYLMETHIONINE_S-ADENOSYLHOMOCYSTEINE TRANSPORTER"/>
    <property type="match status" value="1"/>
</dbReference>
<keyword evidence="10" id="KW-1185">Reference proteome</keyword>
<dbReference type="InterPro" id="IPR000620">
    <property type="entry name" value="EamA_dom"/>
</dbReference>
<keyword evidence="5 7" id="KW-1133">Transmembrane helix</keyword>
<feature type="transmembrane region" description="Helical" evidence="7">
    <location>
        <begin position="267"/>
        <end position="286"/>
    </location>
</feature>
<organism evidence="9 10">
    <name type="scientific">Neobacillus massiliamazoniensis</name>
    <dbReference type="NCBI Taxonomy" id="1499688"/>
    <lineage>
        <taxon>Bacteria</taxon>
        <taxon>Bacillati</taxon>
        <taxon>Bacillota</taxon>
        <taxon>Bacilli</taxon>
        <taxon>Bacillales</taxon>
        <taxon>Bacillaceae</taxon>
        <taxon>Neobacillus</taxon>
    </lineage>
</organism>
<feature type="domain" description="EamA" evidence="8">
    <location>
        <begin position="16"/>
        <end position="140"/>
    </location>
</feature>
<protein>
    <submittedName>
        <fullName evidence="9">Drug/metabolite exporter family protein</fullName>
    </submittedName>
</protein>
<evidence type="ECO:0000313" key="9">
    <source>
        <dbReference type="EMBL" id="CRK81293.1"/>
    </source>
</evidence>
<comment type="similarity">
    <text evidence="2">Belongs to the EamA transporter family.</text>
</comment>
<feature type="transmembrane region" description="Helical" evidence="7">
    <location>
        <begin position="150"/>
        <end position="170"/>
    </location>
</feature>
<feature type="transmembrane region" description="Helical" evidence="7">
    <location>
        <begin position="69"/>
        <end position="89"/>
    </location>
</feature>
<name>A0A0U1NTD2_9BACI</name>
<evidence type="ECO:0000256" key="6">
    <source>
        <dbReference type="ARBA" id="ARBA00023136"/>
    </source>
</evidence>
<dbReference type="OrthoDB" id="9790852at2"/>
<evidence type="ECO:0000256" key="7">
    <source>
        <dbReference type="SAM" id="Phobius"/>
    </source>
</evidence>
<dbReference type="AlphaFoldDB" id="A0A0U1NTD2"/>
<feature type="transmembrane region" description="Helical" evidence="7">
    <location>
        <begin position="214"/>
        <end position="235"/>
    </location>
</feature>
<evidence type="ECO:0000256" key="3">
    <source>
        <dbReference type="ARBA" id="ARBA00022475"/>
    </source>
</evidence>
<keyword evidence="4 7" id="KW-0812">Transmembrane</keyword>
<keyword evidence="6 7" id="KW-0472">Membrane</keyword>
<comment type="subcellular location">
    <subcellularLocation>
        <location evidence="1">Cell membrane</location>
        <topology evidence="1">Multi-pass membrane protein</topology>
    </subcellularLocation>
</comment>
<feature type="transmembrane region" description="Helical" evidence="7">
    <location>
        <begin position="37"/>
        <end position="57"/>
    </location>
</feature>
<feature type="transmembrane region" description="Helical" evidence="7">
    <location>
        <begin position="242"/>
        <end position="261"/>
    </location>
</feature>
<gene>
    <name evidence="9" type="ORF">BN000_01193</name>
</gene>
<evidence type="ECO:0000256" key="4">
    <source>
        <dbReference type="ARBA" id="ARBA00022692"/>
    </source>
</evidence>
<evidence type="ECO:0000256" key="5">
    <source>
        <dbReference type="ARBA" id="ARBA00022989"/>
    </source>
</evidence>
<evidence type="ECO:0000256" key="1">
    <source>
        <dbReference type="ARBA" id="ARBA00004651"/>
    </source>
</evidence>
<dbReference type="RefSeq" id="WP_090632097.1">
    <property type="nucleotide sequence ID" value="NZ_CVRB01000001.1"/>
</dbReference>
<feature type="transmembrane region" description="Helical" evidence="7">
    <location>
        <begin position="95"/>
        <end position="117"/>
    </location>
</feature>
<sequence length="305" mass="33364">MKQGDHSKSIGLPLTISIIAISFSAIFVKWSHAPASILSMYRMLFASLLMIPIVWKNRGDFQRIAKKDWLLLFFSGAFLALHFALWFGSLKLTTVASSTIILSLQPLISVLGGFFLFKEKTTVPALATMGIAIVGAVMIGWGDGALSKDAILGDFLSFLSVIAVVGYLLIGQSVVKKVLHWIYSFLVFFIAGIILAIYNACLGISFTGYQAQEWGIFLLLAIVPTLSHVINNWLLNYVNATTISMSILGEPVGATILAVLLLGERLIGWQIVGGLLTLFGVFFFLLQKQRPTPLKKGVRNGTYNT</sequence>
<dbReference type="InterPro" id="IPR050638">
    <property type="entry name" value="AA-Vitamin_Transporters"/>
</dbReference>
<dbReference type="Proteomes" id="UP000199087">
    <property type="component" value="Unassembled WGS sequence"/>
</dbReference>
<evidence type="ECO:0000259" key="8">
    <source>
        <dbReference type="Pfam" id="PF00892"/>
    </source>
</evidence>
<reference evidence="10" key="1">
    <citation type="submission" date="2015-05" db="EMBL/GenBank/DDBJ databases">
        <authorList>
            <person name="Urmite Genomes"/>
        </authorList>
    </citation>
    <scope>NUCLEOTIDE SEQUENCE [LARGE SCALE GENOMIC DNA]</scope>
    <source>
        <strain evidence="10">LF1</strain>
    </source>
</reference>
<proteinExistence type="inferred from homology"/>
<dbReference type="InterPro" id="IPR037185">
    <property type="entry name" value="EmrE-like"/>
</dbReference>
<evidence type="ECO:0000256" key="2">
    <source>
        <dbReference type="ARBA" id="ARBA00007362"/>
    </source>
</evidence>
<dbReference type="PANTHER" id="PTHR32322">
    <property type="entry name" value="INNER MEMBRANE TRANSPORTER"/>
    <property type="match status" value="1"/>
</dbReference>
<feature type="transmembrane region" description="Helical" evidence="7">
    <location>
        <begin position="12"/>
        <end position="31"/>
    </location>
</feature>
<feature type="domain" description="EamA" evidence="8">
    <location>
        <begin position="152"/>
        <end position="285"/>
    </location>
</feature>
<feature type="transmembrane region" description="Helical" evidence="7">
    <location>
        <begin position="124"/>
        <end position="144"/>
    </location>
</feature>
<dbReference type="EMBL" id="CVRB01000001">
    <property type="protein sequence ID" value="CRK81293.1"/>
    <property type="molecule type" value="Genomic_DNA"/>
</dbReference>
<dbReference type="GO" id="GO:0005886">
    <property type="term" value="C:plasma membrane"/>
    <property type="evidence" value="ECO:0007669"/>
    <property type="project" value="UniProtKB-SubCell"/>
</dbReference>
<dbReference type="SUPFAM" id="SSF103481">
    <property type="entry name" value="Multidrug resistance efflux transporter EmrE"/>
    <property type="match status" value="2"/>
</dbReference>
<evidence type="ECO:0000313" key="10">
    <source>
        <dbReference type="Proteomes" id="UP000199087"/>
    </source>
</evidence>
<feature type="transmembrane region" description="Helical" evidence="7">
    <location>
        <begin position="182"/>
        <end position="208"/>
    </location>
</feature>